<comment type="caution">
    <text evidence="1">The sequence shown here is derived from an EMBL/GenBank/DDBJ whole genome shotgun (WGS) entry which is preliminary data.</text>
</comment>
<gene>
    <name evidence="1" type="ORF">Golax_022878</name>
</gene>
<dbReference type="EMBL" id="JABEZV010439143">
    <property type="protein sequence ID" value="MBA0729686.1"/>
    <property type="molecule type" value="Genomic_DNA"/>
</dbReference>
<reference evidence="1 2" key="1">
    <citation type="journal article" date="2019" name="Genome Biol. Evol.">
        <title>Insights into the evolution of the New World diploid cottons (Gossypium, subgenus Houzingenia) based on genome sequencing.</title>
        <authorList>
            <person name="Grover C.E."/>
            <person name="Arick M.A. 2nd"/>
            <person name="Thrash A."/>
            <person name="Conover J.L."/>
            <person name="Sanders W.S."/>
            <person name="Peterson D.G."/>
            <person name="Frelichowski J.E."/>
            <person name="Scheffler J.A."/>
            <person name="Scheffler B.E."/>
            <person name="Wendel J.F."/>
        </authorList>
    </citation>
    <scope>NUCLEOTIDE SEQUENCE [LARGE SCALE GENOMIC DNA]</scope>
    <source>
        <strain evidence="1">4</strain>
        <tissue evidence="1">Leaf</tissue>
    </source>
</reference>
<protein>
    <submittedName>
        <fullName evidence="1">Uncharacterized protein</fullName>
    </submittedName>
</protein>
<evidence type="ECO:0000313" key="2">
    <source>
        <dbReference type="Proteomes" id="UP000593574"/>
    </source>
</evidence>
<dbReference type="Proteomes" id="UP000593574">
    <property type="component" value="Unassembled WGS sequence"/>
</dbReference>
<organism evidence="1 2">
    <name type="scientific">Gossypium laxum</name>
    <dbReference type="NCBI Taxonomy" id="34288"/>
    <lineage>
        <taxon>Eukaryota</taxon>
        <taxon>Viridiplantae</taxon>
        <taxon>Streptophyta</taxon>
        <taxon>Embryophyta</taxon>
        <taxon>Tracheophyta</taxon>
        <taxon>Spermatophyta</taxon>
        <taxon>Magnoliopsida</taxon>
        <taxon>eudicotyledons</taxon>
        <taxon>Gunneridae</taxon>
        <taxon>Pentapetalae</taxon>
        <taxon>rosids</taxon>
        <taxon>malvids</taxon>
        <taxon>Malvales</taxon>
        <taxon>Malvaceae</taxon>
        <taxon>Malvoideae</taxon>
        <taxon>Gossypium</taxon>
    </lineage>
</organism>
<proteinExistence type="predicted"/>
<accession>A0A7J9B030</accession>
<evidence type="ECO:0000313" key="1">
    <source>
        <dbReference type="EMBL" id="MBA0729686.1"/>
    </source>
</evidence>
<keyword evidence="2" id="KW-1185">Reference proteome</keyword>
<feature type="non-terminal residue" evidence="1">
    <location>
        <position position="1"/>
    </location>
</feature>
<sequence length="118" mass="14095">MDQKSSKKKIFEYYLLWRWCKQCDKIAMAAVYRSHFRSLPCLLEKEREEGLWKKSAPRCNQKPKYIKKNWQKDACWRRKGKKAFAKRERQRALALEPWTCDPSILKPNAASQQAGTRT</sequence>
<name>A0A7J9B030_9ROSI</name>
<dbReference type="AlphaFoldDB" id="A0A7J9B030"/>